<reference evidence="2" key="1">
    <citation type="journal article" date="2024" name="IScience">
        <title>Strigolactones Initiate the Formation of Haustorium-like Structures in Castilleja.</title>
        <authorList>
            <person name="Buerger M."/>
            <person name="Peterson D."/>
            <person name="Chory J."/>
        </authorList>
    </citation>
    <scope>NUCLEOTIDE SEQUENCE [LARGE SCALE GENOMIC DNA]</scope>
</reference>
<protein>
    <submittedName>
        <fullName evidence="1">Uncharacterized protein</fullName>
    </submittedName>
</protein>
<comment type="caution">
    <text evidence="1">The sequence shown here is derived from an EMBL/GenBank/DDBJ whole genome shotgun (WGS) entry which is preliminary data.</text>
</comment>
<gene>
    <name evidence="1" type="ORF">CASFOL_035687</name>
</gene>
<proteinExistence type="predicted"/>
<sequence>MGWVTTQNSLIVTVDKLFLIIWKADFRLEEPIRAASHGGSQRSSCLILDWGKIVSTCRTMYAMGYWKALP</sequence>
<keyword evidence="2" id="KW-1185">Reference proteome</keyword>
<organism evidence="1 2">
    <name type="scientific">Castilleja foliolosa</name>
    <dbReference type="NCBI Taxonomy" id="1961234"/>
    <lineage>
        <taxon>Eukaryota</taxon>
        <taxon>Viridiplantae</taxon>
        <taxon>Streptophyta</taxon>
        <taxon>Embryophyta</taxon>
        <taxon>Tracheophyta</taxon>
        <taxon>Spermatophyta</taxon>
        <taxon>Magnoliopsida</taxon>
        <taxon>eudicotyledons</taxon>
        <taxon>Gunneridae</taxon>
        <taxon>Pentapetalae</taxon>
        <taxon>asterids</taxon>
        <taxon>lamiids</taxon>
        <taxon>Lamiales</taxon>
        <taxon>Orobanchaceae</taxon>
        <taxon>Pedicularideae</taxon>
        <taxon>Castillejinae</taxon>
        <taxon>Castilleja</taxon>
    </lineage>
</organism>
<dbReference type="Proteomes" id="UP001632038">
    <property type="component" value="Unassembled WGS sequence"/>
</dbReference>
<accession>A0ABD3BTC8</accession>
<dbReference type="EMBL" id="JAVIJP010000066">
    <property type="protein sequence ID" value="KAL3620775.1"/>
    <property type="molecule type" value="Genomic_DNA"/>
</dbReference>
<dbReference type="AlphaFoldDB" id="A0ABD3BTC8"/>
<evidence type="ECO:0000313" key="2">
    <source>
        <dbReference type="Proteomes" id="UP001632038"/>
    </source>
</evidence>
<evidence type="ECO:0000313" key="1">
    <source>
        <dbReference type="EMBL" id="KAL3620775.1"/>
    </source>
</evidence>
<name>A0ABD3BTC8_9LAMI</name>